<evidence type="ECO:0000256" key="1">
    <source>
        <dbReference type="SAM" id="Coils"/>
    </source>
</evidence>
<name>A0AAE0RSW5_9BIVA</name>
<keyword evidence="1" id="KW-0175">Coiled coil</keyword>
<gene>
    <name evidence="3" type="ORF">CHS0354_029893</name>
</gene>
<feature type="coiled-coil region" evidence="1">
    <location>
        <begin position="67"/>
        <end position="115"/>
    </location>
</feature>
<keyword evidence="2" id="KW-0472">Membrane</keyword>
<comment type="caution">
    <text evidence="3">The sequence shown here is derived from an EMBL/GenBank/DDBJ whole genome shotgun (WGS) entry which is preliminary data.</text>
</comment>
<sequence>MNFLMALAWRRFGSVCRCHGIFSWSQSVRSMSITGHAATDKALEKITGGRINRWLQAYEDFVGLTEVKEAQYSVTQAENTYRELQEQRRTMQQQLSNIQAKLKAISAEIEKTNRGTDAYIKLVTQENEIIKEEKIVVNKLELFEEGEKQQFSVLSSALRESHEKERARAERMKYWGITGSVIGAVIGIVGTTVNNHMRMKELRQIVTTSEESSKDYRDVTMQLFDSLKEQNRKVEVFIGDVRETIGHQTSRSSSDAKLLHKNELSPLTAKVDEVLGLVRTQQKHLDQEIQDVKKLLATSKIKGNEGSIVYVGPEVETMLKTTEQNLERKLKFHAIGTVTFIYAAVIVTIPIIMAIFGGGGN</sequence>
<evidence type="ECO:0000256" key="2">
    <source>
        <dbReference type="SAM" id="Phobius"/>
    </source>
</evidence>
<feature type="transmembrane region" description="Helical" evidence="2">
    <location>
        <begin position="174"/>
        <end position="193"/>
    </location>
</feature>
<dbReference type="Proteomes" id="UP001195483">
    <property type="component" value="Unassembled WGS sequence"/>
</dbReference>
<dbReference type="PANTHER" id="PTHR28624:SF1">
    <property type="entry name" value="MITOCHONDRIAL POTASSIUM CHANNEL"/>
    <property type="match status" value="1"/>
</dbReference>
<proteinExistence type="predicted"/>
<evidence type="ECO:0008006" key="5">
    <source>
        <dbReference type="Google" id="ProtNLM"/>
    </source>
</evidence>
<feature type="transmembrane region" description="Helical" evidence="2">
    <location>
        <begin position="334"/>
        <end position="356"/>
    </location>
</feature>
<evidence type="ECO:0000313" key="3">
    <source>
        <dbReference type="EMBL" id="KAK3579037.1"/>
    </source>
</evidence>
<keyword evidence="4" id="KW-1185">Reference proteome</keyword>
<accession>A0AAE0RSW5</accession>
<organism evidence="3 4">
    <name type="scientific">Potamilus streckersoni</name>
    <dbReference type="NCBI Taxonomy" id="2493646"/>
    <lineage>
        <taxon>Eukaryota</taxon>
        <taxon>Metazoa</taxon>
        <taxon>Spiralia</taxon>
        <taxon>Lophotrochozoa</taxon>
        <taxon>Mollusca</taxon>
        <taxon>Bivalvia</taxon>
        <taxon>Autobranchia</taxon>
        <taxon>Heteroconchia</taxon>
        <taxon>Palaeoheterodonta</taxon>
        <taxon>Unionida</taxon>
        <taxon>Unionoidea</taxon>
        <taxon>Unionidae</taxon>
        <taxon>Ambleminae</taxon>
        <taxon>Lampsilini</taxon>
        <taxon>Potamilus</taxon>
    </lineage>
</organism>
<dbReference type="InterPro" id="IPR037660">
    <property type="entry name" value="CCDC51"/>
</dbReference>
<keyword evidence="2" id="KW-1133">Transmembrane helix</keyword>
<evidence type="ECO:0000313" key="4">
    <source>
        <dbReference type="Proteomes" id="UP001195483"/>
    </source>
</evidence>
<reference evidence="3" key="2">
    <citation type="journal article" date="2021" name="Genome Biol. Evol.">
        <title>Developing a high-quality reference genome for a parasitic bivalve with doubly uniparental inheritance (Bivalvia: Unionida).</title>
        <authorList>
            <person name="Smith C.H."/>
        </authorList>
    </citation>
    <scope>NUCLEOTIDE SEQUENCE</scope>
    <source>
        <strain evidence="3">CHS0354</strain>
        <tissue evidence="3">Mantle</tissue>
    </source>
</reference>
<dbReference type="EMBL" id="JAEAOA010001785">
    <property type="protein sequence ID" value="KAK3579037.1"/>
    <property type="molecule type" value="Genomic_DNA"/>
</dbReference>
<dbReference type="AlphaFoldDB" id="A0AAE0RSW5"/>
<dbReference type="PANTHER" id="PTHR28624">
    <property type="entry name" value="COILED-COIL DOMAIN-CONTAINING PROTEIN 51"/>
    <property type="match status" value="1"/>
</dbReference>
<protein>
    <recommendedName>
        <fullName evidence="5">Coiled-coil domain-containing protein 51</fullName>
    </recommendedName>
</protein>
<reference evidence="3" key="3">
    <citation type="submission" date="2023-05" db="EMBL/GenBank/DDBJ databases">
        <authorList>
            <person name="Smith C.H."/>
        </authorList>
    </citation>
    <scope>NUCLEOTIDE SEQUENCE</scope>
    <source>
        <strain evidence="3">CHS0354</strain>
        <tissue evidence="3">Mantle</tissue>
    </source>
</reference>
<keyword evidence="2" id="KW-0812">Transmembrane</keyword>
<reference evidence="3" key="1">
    <citation type="journal article" date="2021" name="Genome Biol. Evol.">
        <title>A High-Quality Reference Genome for a Parasitic Bivalve with Doubly Uniparental Inheritance (Bivalvia: Unionida).</title>
        <authorList>
            <person name="Smith C.H."/>
        </authorList>
    </citation>
    <scope>NUCLEOTIDE SEQUENCE</scope>
    <source>
        <strain evidence="3">CHS0354</strain>
    </source>
</reference>